<proteinExistence type="predicted"/>
<accession>A0AAV0G193</accession>
<comment type="caution">
    <text evidence="1">The sequence shown here is derived from an EMBL/GenBank/DDBJ whole genome shotgun (WGS) entry which is preliminary data.</text>
</comment>
<dbReference type="EMBL" id="CAMAPF010001033">
    <property type="protein sequence ID" value="CAH9141720.1"/>
    <property type="molecule type" value="Genomic_DNA"/>
</dbReference>
<name>A0AAV0G193_9ASTE</name>
<protein>
    <submittedName>
        <fullName evidence="1">Uncharacterized protein</fullName>
    </submittedName>
</protein>
<dbReference type="AlphaFoldDB" id="A0AAV0G193"/>
<organism evidence="1 2">
    <name type="scientific">Cuscuta epithymum</name>
    <dbReference type="NCBI Taxonomy" id="186058"/>
    <lineage>
        <taxon>Eukaryota</taxon>
        <taxon>Viridiplantae</taxon>
        <taxon>Streptophyta</taxon>
        <taxon>Embryophyta</taxon>
        <taxon>Tracheophyta</taxon>
        <taxon>Spermatophyta</taxon>
        <taxon>Magnoliopsida</taxon>
        <taxon>eudicotyledons</taxon>
        <taxon>Gunneridae</taxon>
        <taxon>Pentapetalae</taxon>
        <taxon>asterids</taxon>
        <taxon>lamiids</taxon>
        <taxon>Solanales</taxon>
        <taxon>Convolvulaceae</taxon>
        <taxon>Cuscuteae</taxon>
        <taxon>Cuscuta</taxon>
        <taxon>Cuscuta subgen. Cuscuta</taxon>
    </lineage>
</organism>
<reference evidence="1" key="1">
    <citation type="submission" date="2022-07" db="EMBL/GenBank/DDBJ databases">
        <authorList>
            <person name="Macas J."/>
            <person name="Novak P."/>
            <person name="Neumann P."/>
        </authorList>
    </citation>
    <scope>NUCLEOTIDE SEQUENCE</scope>
</reference>
<evidence type="ECO:0000313" key="1">
    <source>
        <dbReference type="EMBL" id="CAH9141720.1"/>
    </source>
</evidence>
<sequence>MAFEAGLLDWGVGMVAGGFIRQCENCFYMVPENLLRAVVCVNREICVRCYAMFDLDLLIDEAPPTPTLPSQAVLSRDYEDPVLGWFFETVGESSGAAMGTPPAVVSDDVVLRRWAMFDLNLPNDEAPLTPTLPSPAVLSPDYEDPDLGWFFETVGQSSGAVPGTPPAIVSDGVALRRSTRRICLNRRYFNGQFVVDFEFGWLAS</sequence>
<keyword evidence="2" id="KW-1185">Reference proteome</keyword>
<gene>
    <name evidence="1" type="ORF">CEPIT_LOCUS39350</name>
</gene>
<evidence type="ECO:0000313" key="2">
    <source>
        <dbReference type="Proteomes" id="UP001152523"/>
    </source>
</evidence>
<dbReference type="Proteomes" id="UP001152523">
    <property type="component" value="Unassembled WGS sequence"/>
</dbReference>